<comment type="function">
    <text evidence="4">Essential cell division protein that forms a contractile ring structure (Z ring) at the future cell division site. The regulation of the ring assembly controls the timing and the location of cell division. One of the functions of the FtsZ ring is to recruit other cell division proteins to the septum to produce a new cell wall between the dividing cells. Binds GTP and shows GTPase activity.</text>
</comment>
<dbReference type="GO" id="GO:0032153">
    <property type="term" value="C:cell division site"/>
    <property type="evidence" value="ECO:0007669"/>
    <property type="project" value="UniProtKB-UniRule"/>
</dbReference>
<dbReference type="GO" id="GO:0043093">
    <property type="term" value="P:FtsZ-dependent cytokinesis"/>
    <property type="evidence" value="ECO:0007669"/>
    <property type="project" value="UniProtKB-UniRule"/>
</dbReference>
<feature type="binding site" evidence="4">
    <location>
        <position position="159"/>
    </location>
    <ligand>
        <name>GTP</name>
        <dbReference type="ChEBI" id="CHEBI:37565"/>
    </ligand>
</feature>
<dbReference type="InterPro" id="IPR000158">
    <property type="entry name" value="Cell_div_FtsZ"/>
</dbReference>
<dbReference type="EMBL" id="MHTY01000028">
    <property type="protein sequence ID" value="OHA68254.1"/>
    <property type="molecule type" value="Genomic_DNA"/>
</dbReference>
<dbReference type="PANTHER" id="PTHR30314">
    <property type="entry name" value="CELL DIVISION PROTEIN FTSZ-RELATED"/>
    <property type="match status" value="1"/>
</dbReference>
<comment type="caution">
    <text evidence="8">The sequence shown here is derived from an EMBL/GenBank/DDBJ whole genome shotgun (WGS) entry which is preliminary data.</text>
</comment>
<dbReference type="GO" id="GO:0005525">
    <property type="term" value="F:GTP binding"/>
    <property type="evidence" value="ECO:0007669"/>
    <property type="project" value="UniProtKB-UniRule"/>
</dbReference>
<dbReference type="GO" id="GO:0003924">
    <property type="term" value="F:GTPase activity"/>
    <property type="evidence" value="ECO:0007669"/>
    <property type="project" value="UniProtKB-UniRule"/>
</dbReference>
<evidence type="ECO:0000256" key="2">
    <source>
        <dbReference type="ARBA" id="ARBA00022741"/>
    </source>
</evidence>
<dbReference type="PRINTS" id="PR00423">
    <property type="entry name" value="CELLDVISFTSZ"/>
</dbReference>
<feature type="binding site" evidence="4">
    <location>
        <position position="163"/>
    </location>
    <ligand>
        <name>GTP</name>
        <dbReference type="ChEBI" id="CHEBI:37565"/>
    </ligand>
</feature>
<dbReference type="HAMAP" id="MF_00909">
    <property type="entry name" value="FtsZ"/>
    <property type="match status" value="1"/>
</dbReference>
<keyword evidence="4" id="KW-0132">Cell division</keyword>
<dbReference type="CDD" id="cd02201">
    <property type="entry name" value="FtsZ_type1"/>
    <property type="match status" value="1"/>
</dbReference>
<dbReference type="InterPro" id="IPR045061">
    <property type="entry name" value="FtsZ/CetZ"/>
</dbReference>
<feature type="region of interest" description="Disordered" evidence="5">
    <location>
        <begin position="342"/>
        <end position="392"/>
    </location>
</feature>
<feature type="domain" description="Tubulin/FtsZ 2-layer sandwich" evidence="7">
    <location>
        <begin position="227"/>
        <end position="344"/>
    </location>
</feature>
<dbReference type="SUPFAM" id="SSF52490">
    <property type="entry name" value="Tubulin nucleotide-binding domain-like"/>
    <property type="match status" value="1"/>
</dbReference>
<dbReference type="InterPro" id="IPR003008">
    <property type="entry name" value="Tubulin_FtsZ_GTPase"/>
</dbReference>
<protein>
    <recommendedName>
        <fullName evidence="4">Cell division protein FtsZ</fullName>
    </recommendedName>
</protein>
<accession>A0A1G2R5Y2</accession>
<dbReference type="PANTHER" id="PTHR30314:SF3">
    <property type="entry name" value="MITOCHONDRIAL DIVISION PROTEIN FSZA"/>
    <property type="match status" value="1"/>
</dbReference>
<feature type="binding site" evidence="4">
    <location>
        <begin position="41"/>
        <end position="45"/>
    </location>
    <ligand>
        <name>GTP</name>
        <dbReference type="ChEBI" id="CHEBI:37565"/>
    </ligand>
</feature>
<feature type="binding site" evidence="4">
    <location>
        <position position="207"/>
    </location>
    <ligand>
        <name>GTP</name>
        <dbReference type="ChEBI" id="CHEBI:37565"/>
    </ligand>
</feature>
<keyword evidence="2 4" id="KW-0547">Nucleotide-binding</keyword>
<dbReference type="InterPro" id="IPR018316">
    <property type="entry name" value="Tubulin/FtsZ_2-layer-sand-dom"/>
</dbReference>
<evidence type="ECO:0000256" key="1">
    <source>
        <dbReference type="ARBA" id="ARBA00009690"/>
    </source>
</evidence>
<dbReference type="Gene3D" id="3.40.50.1440">
    <property type="entry name" value="Tubulin/FtsZ, GTPase domain"/>
    <property type="match status" value="1"/>
</dbReference>
<keyword evidence="4" id="KW-0131">Cell cycle</keyword>
<dbReference type="InterPro" id="IPR008280">
    <property type="entry name" value="Tub_FtsZ_C"/>
</dbReference>
<gene>
    <name evidence="4" type="primary">ftsZ</name>
    <name evidence="8" type="ORF">A3J68_01290</name>
</gene>
<dbReference type="Pfam" id="PF12327">
    <property type="entry name" value="FtsZ_C"/>
    <property type="match status" value="1"/>
</dbReference>
<comment type="subunit">
    <text evidence="4">Homodimer. Polymerizes to form a dynamic ring structure in a strictly GTP-dependent manner. Interacts directly with several other division proteins.</text>
</comment>
<dbReference type="Pfam" id="PF00091">
    <property type="entry name" value="Tubulin"/>
    <property type="match status" value="1"/>
</dbReference>
<feature type="binding site" evidence="4">
    <location>
        <begin position="128"/>
        <end position="130"/>
    </location>
    <ligand>
        <name>GTP</name>
        <dbReference type="ChEBI" id="CHEBI:37565"/>
    </ligand>
</feature>
<dbReference type="InterPro" id="IPR036525">
    <property type="entry name" value="Tubulin/FtsZ_GTPase_sf"/>
</dbReference>
<feature type="domain" description="Tubulin/FtsZ GTPase" evidence="6">
    <location>
        <begin position="33"/>
        <end position="225"/>
    </location>
</feature>
<dbReference type="AlphaFoldDB" id="A0A1G2R5Y2"/>
<evidence type="ECO:0000256" key="3">
    <source>
        <dbReference type="ARBA" id="ARBA00023134"/>
    </source>
</evidence>
<comment type="subcellular location">
    <subcellularLocation>
        <location evidence="4">Cytoplasm</location>
    </subcellularLocation>
    <text evidence="4">Assembles at midcell at the inner surface of the cytoplasmic membrane.</text>
</comment>
<evidence type="ECO:0000313" key="9">
    <source>
        <dbReference type="Proteomes" id="UP000178529"/>
    </source>
</evidence>
<dbReference type="InterPro" id="IPR024757">
    <property type="entry name" value="FtsZ_C"/>
</dbReference>
<dbReference type="SMART" id="SM00865">
    <property type="entry name" value="Tubulin_C"/>
    <property type="match status" value="1"/>
</dbReference>
<keyword evidence="4" id="KW-0717">Septation</keyword>
<comment type="similarity">
    <text evidence="1 4">Belongs to the FtsZ family.</text>
</comment>
<dbReference type="GO" id="GO:0005737">
    <property type="term" value="C:cytoplasm"/>
    <property type="evidence" value="ECO:0007669"/>
    <property type="project" value="UniProtKB-SubCell"/>
</dbReference>
<name>A0A1G2R5Y2_9BACT</name>
<sequence length="424" mass="46726">MKKKGRKTSRPVHRVVVVKAPQVKQAETLAKTRIKVLGIGGGGGNIVSEIAKLLKKADFIAANTDTQALKQVSRNIKKFPFGQELTKGLGCGMDAKLGQLAAEQEKERIREMLKGYDLCVLIATLGGGTGSGSLPVFAEACNAEKMLTIGILTMPFSFEGEKRKQLAEEALAKVQPLLNSYVLLQNDSIFRIVGKDTPLKFAFGSMNKKLAEVLGGLLETLFFPGLINTDFADIKTMLQGKGRLSFLSSASATGEERAKAALGEALQNSLYQYGSKGAERILFNIAGSKDLKMQEVATISTAMFQENPRAKIIFGITSHPRFRNKLRVTLFAIGCEQAKPSKVVAPKISQKPKQKSKARPLRKKPTKAKQKKIPFPPQDTQNPLTEKPRRNALEVKEAVDKEIQELQEEEKKWDTPAFLRFRRT</sequence>
<evidence type="ECO:0000259" key="6">
    <source>
        <dbReference type="SMART" id="SM00864"/>
    </source>
</evidence>
<proteinExistence type="inferred from homology"/>
<evidence type="ECO:0000256" key="5">
    <source>
        <dbReference type="SAM" id="MobiDB-lite"/>
    </source>
</evidence>
<evidence type="ECO:0000256" key="4">
    <source>
        <dbReference type="HAMAP-Rule" id="MF_00909"/>
    </source>
</evidence>
<keyword evidence="4" id="KW-0963">Cytoplasm</keyword>
<dbReference type="Proteomes" id="UP000178529">
    <property type="component" value="Unassembled WGS sequence"/>
</dbReference>
<dbReference type="SUPFAM" id="SSF55307">
    <property type="entry name" value="Tubulin C-terminal domain-like"/>
    <property type="match status" value="1"/>
</dbReference>
<feature type="compositionally biased region" description="Basic residues" evidence="5">
    <location>
        <begin position="350"/>
        <end position="372"/>
    </location>
</feature>
<evidence type="ECO:0000259" key="7">
    <source>
        <dbReference type="SMART" id="SM00865"/>
    </source>
</evidence>
<dbReference type="GO" id="GO:0051258">
    <property type="term" value="P:protein polymerization"/>
    <property type="evidence" value="ECO:0007669"/>
    <property type="project" value="UniProtKB-UniRule"/>
</dbReference>
<organism evidence="8 9">
    <name type="scientific">Candidatus Wildermuthbacteria bacterium RIFCSPHIGHO2_02_FULL_48_16</name>
    <dbReference type="NCBI Taxonomy" id="1802453"/>
    <lineage>
        <taxon>Bacteria</taxon>
        <taxon>Candidatus Wildermuthiibacteriota</taxon>
    </lineage>
</organism>
<dbReference type="SMART" id="SM00864">
    <property type="entry name" value="Tubulin"/>
    <property type="match status" value="1"/>
</dbReference>
<reference evidence="8 9" key="1">
    <citation type="journal article" date="2016" name="Nat. Commun.">
        <title>Thousands of microbial genomes shed light on interconnected biogeochemical processes in an aquifer system.</title>
        <authorList>
            <person name="Anantharaman K."/>
            <person name="Brown C.T."/>
            <person name="Hug L.A."/>
            <person name="Sharon I."/>
            <person name="Castelle C.J."/>
            <person name="Probst A.J."/>
            <person name="Thomas B.C."/>
            <person name="Singh A."/>
            <person name="Wilkins M.J."/>
            <person name="Karaoz U."/>
            <person name="Brodie E.L."/>
            <person name="Williams K.H."/>
            <person name="Hubbard S.S."/>
            <person name="Banfield J.F."/>
        </authorList>
    </citation>
    <scope>NUCLEOTIDE SEQUENCE [LARGE SCALE GENOMIC DNA]</scope>
</reference>
<keyword evidence="3 4" id="KW-0342">GTP-binding</keyword>
<evidence type="ECO:0000313" key="8">
    <source>
        <dbReference type="EMBL" id="OHA68254.1"/>
    </source>
</evidence>
<dbReference type="GO" id="GO:0000917">
    <property type="term" value="P:division septum assembly"/>
    <property type="evidence" value="ECO:0007669"/>
    <property type="project" value="UniProtKB-KW"/>
</dbReference>